<evidence type="ECO:0000313" key="3">
    <source>
        <dbReference type="Proteomes" id="UP000318483"/>
    </source>
</evidence>
<feature type="domain" description="GP-PDE" evidence="1">
    <location>
        <begin position="11"/>
        <end position="250"/>
    </location>
</feature>
<dbReference type="Proteomes" id="UP000318483">
    <property type="component" value="Chromosome"/>
</dbReference>
<dbReference type="KEGG" id="lit:FPZ52_09955"/>
<name>A0A5B8J647_9RHOB</name>
<reference evidence="2 3" key="1">
    <citation type="submission" date="2019-07" db="EMBL/GenBank/DDBJ databases">
        <title>Litoreibacter alkalisoli sp. nov., isolated from saline-alkaline soil.</title>
        <authorList>
            <person name="Wang S."/>
            <person name="Xu L."/>
            <person name="Xing Y.-T."/>
            <person name="Sun J.-Q."/>
        </authorList>
    </citation>
    <scope>NUCLEOTIDE SEQUENCE [LARGE SCALE GENOMIC DNA]</scope>
    <source>
        <strain evidence="2 3">LN3S51</strain>
    </source>
</reference>
<dbReference type="PANTHER" id="PTHR46211">
    <property type="entry name" value="GLYCEROPHOSPHORYL DIESTER PHOSPHODIESTERASE"/>
    <property type="match status" value="1"/>
</dbReference>
<keyword evidence="3" id="KW-1185">Reference proteome</keyword>
<protein>
    <submittedName>
        <fullName evidence="2">Phosphodiesterase</fullName>
    </submittedName>
</protein>
<dbReference type="SUPFAM" id="SSF51695">
    <property type="entry name" value="PLC-like phosphodiesterases"/>
    <property type="match status" value="1"/>
</dbReference>
<dbReference type="AlphaFoldDB" id="A0A5B8J647"/>
<dbReference type="EMBL" id="CP042261">
    <property type="protein sequence ID" value="QDY69907.1"/>
    <property type="molecule type" value="Genomic_DNA"/>
</dbReference>
<organism evidence="2 3">
    <name type="scientific">Qingshengfaniella alkalisoli</name>
    <dbReference type="NCBI Taxonomy" id="2599296"/>
    <lineage>
        <taxon>Bacteria</taxon>
        <taxon>Pseudomonadati</taxon>
        <taxon>Pseudomonadota</taxon>
        <taxon>Alphaproteobacteria</taxon>
        <taxon>Rhodobacterales</taxon>
        <taxon>Paracoccaceae</taxon>
        <taxon>Qingshengfaniella</taxon>
    </lineage>
</organism>
<evidence type="ECO:0000313" key="2">
    <source>
        <dbReference type="EMBL" id="QDY69907.1"/>
    </source>
</evidence>
<dbReference type="InterPro" id="IPR017946">
    <property type="entry name" value="PLC-like_Pdiesterase_TIM-brl"/>
</dbReference>
<dbReference type="Pfam" id="PF03009">
    <property type="entry name" value="GDPD"/>
    <property type="match status" value="1"/>
</dbReference>
<accession>A0A5B8J647</accession>
<evidence type="ECO:0000259" key="1">
    <source>
        <dbReference type="PROSITE" id="PS51704"/>
    </source>
</evidence>
<sequence>MTRTLPKPFLAQPIAHRGLHGPAPENSLGAFRAAIAGGFGIELDVQLTRDRKAVVFHDYTLERLTREAGPVRMHDQYELGNFSLEGTEETIPTLPETLGLVAGQVPIIIEIKDQDMHLGPDIGPLERAVAKDIRRYPGDLALMSFNPHTVHMMKELCPGTACGLITCDFPEEHWGRIDSKRLAELRSYDSVNACNADFISHVVNDLDSGLVAQARADGLPVLCWTVRSVEDARHAYRLADQITFEGFTPA</sequence>
<dbReference type="PANTHER" id="PTHR46211:SF1">
    <property type="entry name" value="GLYCEROPHOSPHODIESTER PHOSPHODIESTERASE, CYTOPLASMIC"/>
    <property type="match status" value="1"/>
</dbReference>
<proteinExistence type="predicted"/>
<dbReference type="OrthoDB" id="384721at2"/>
<dbReference type="PROSITE" id="PS51704">
    <property type="entry name" value="GP_PDE"/>
    <property type="match status" value="1"/>
</dbReference>
<dbReference type="GO" id="GO:0008081">
    <property type="term" value="F:phosphoric diester hydrolase activity"/>
    <property type="evidence" value="ECO:0007669"/>
    <property type="project" value="InterPro"/>
</dbReference>
<dbReference type="RefSeq" id="WP_146365283.1">
    <property type="nucleotide sequence ID" value="NZ_CP042261.1"/>
</dbReference>
<gene>
    <name evidence="2" type="ORF">FPZ52_09955</name>
</gene>
<dbReference type="Gene3D" id="3.20.20.190">
    <property type="entry name" value="Phosphatidylinositol (PI) phosphodiesterase"/>
    <property type="match status" value="1"/>
</dbReference>
<dbReference type="GO" id="GO:0006629">
    <property type="term" value="P:lipid metabolic process"/>
    <property type="evidence" value="ECO:0007669"/>
    <property type="project" value="InterPro"/>
</dbReference>
<dbReference type="InterPro" id="IPR030395">
    <property type="entry name" value="GP_PDE_dom"/>
</dbReference>